<feature type="transmembrane region" description="Helical" evidence="1">
    <location>
        <begin position="29"/>
        <end position="51"/>
    </location>
</feature>
<reference evidence="2 3" key="1">
    <citation type="submission" date="2018-08" db="EMBL/GenBank/DDBJ databases">
        <title>Genomic Encyclopedia of Type Strains, Phase IV (KMG-IV): sequencing the most valuable type-strain genomes for metagenomic binning, comparative biology and taxonomic classification.</title>
        <authorList>
            <person name="Goeker M."/>
        </authorList>
    </citation>
    <scope>NUCLEOTIDE SEQUENCE [LARGE SCALE GENOMIC DNA]</scope>
    <source>
        <strain evidence="2 3">BW863</strain>
    </source>
</reference>
<dbReference type="RefSeq" id="WP_115835399.1">
    <property type="nucleotide sequence ID" value="NZ_CP025086.1"/>
</dbReference>
<sequence>MDNHPQPPVYRDQDVRQGEIILRMRTRRVIFIAGLAGMVILALLSLILAHAGHHIVG</sequence>
<gene>
    <name evidence="2" type="ORF">DES32_0891</name>
</gene>
<keyword evidence="1" id="KW-1133">Transmembrane helix</keyword>
<keyword evidence="1" id="KW-0812">Transmembrane</keyword>
<keyword evidence="3" id="KW-1185">Reference proteome</keyword>
<dbReference type="EMBL" id="QUMO01000001">
    <property type="protein sequence ID" value="REF89656.1"/>
    <property type="molecule type" value="Genomic_DNA"/>
</dbReference>
<accession>A0A3D9ZDV3</accession>
<dbReference type="OrthoDB" id="7428956at2"/>
<name>A0A3D9ZDV3_9HYPH</name>
<evidence type="ECO:0008006" key="4">
    <source>
        <dbReference type="Google" id="ProtNLM"/>
    </source>
</evidence>
<evidence type="ECO:0000313" key="3">
    <source>
        <dbReference type="Proteomes" id="UP000256900"/>
    </source>
</evidence>
<evidence type="ECO:0000256" key="1">
    <source>
        <dbReference type="SAM" id="Phobius"/>
    </source>
</evidence>
<evidence type="ECO:0000313" key="2">
    <source>
        <dbReference type="EMBL" id="REF89656.1"/>
    </source>
</evidence>
<proteinExistence type="predicted"/>
<comment type="caution">
    <text evidence="2">The sequence shown here is derived from an EMBL/GenBank/DDBJ whole genome shotgun (WGS) entry which is preliminary data.</text>
</comment>
<keyword evidence="1" id="KW-0472">Membrane</keyword>
<organism evidence="2 3">
    <name type="scientific">Methylovirgula ligni</name>
    <dbReference type="NCBI Taxonomy" id="569860"/>
    <lineage>
        <taxon>Bacteria</taxon>
        <taxon>Pseudomonadati</taxon>
        <taxon>Pseudomonadota</taxon>
        <taxon>Alphaproteobacteria</taxon>
        <taxon>Hyphomicrobiales</taxon>
        <taxon>Beijerinckiaceae</taxon>
        <taxon>Methylovirgula</taxon>
    </lineage>
</organism>
<protein>
    <recommendedName>
        <fullName evidence="4">Peptide ABC transporter permease</fullName>
    </recommendedName>
</protein>
<dbReference type="Proteomes" id="UP000256900">
    <property type="component" value="Unassembled WGS sequence"/>
</dbReference>
<dbReference type="AlphaFoldDB" id="A0A3D9ZDV3"/>